<dbReference type="PANTHER" id="PTHR40044:SF1">
    <property type="entry name" value="INTEGRAL MEMBRANE PROTEIN"/>
    <property type="match status" value="1"/>
</dbReference>
<keyword evidence="1" id="KW-1133">Transmembrane helix</keyword>
<dbReference type="RefSeq" id="WP_231967705.1">
    <property type="nucleotide sequence ID" value="NZ_LT838272.1"/>
</dbReference>
<protein>
    <submittedName>
        <fullName evidence="2">Uncharacterized membrane protein</fullName>
    </submittedName>
</protein>
<keyword evidence="3" id="KW-1185">Reference proteome</keyword>
<dbReference type="AlphaFoldDB" id="A0A1W1VY00"/>
<feature type="transmembrane region" description="Helical" evidence="1">
    <location>
        <begin position="72"/>
        <end position="89"/>
    </location>
</feature>
<sequence length="154" mass="16675">MARLVTPQIARGAFIAAIYAIVTIILAPISFGVFQIRVAEALTLLPILFPEAIWGLFVGCLVSNIYGGLGPIDIFLGSLTTLVAAWLTYRLRHSPLAYMPPIILNGLIVGTYLSFLLKVNILLSIFSVAAGEAIAVLVLGIPLLRQLRKLKVNY</sequence>
<evidence type="ECO:0000256" key="1">
    <source>
        <dbReference type="SAM" id="Phobius"/>
    </source>
</evidence>
<evidence type="ECO:0000313" key="3">
    <source>
        <dbReference type="Proteomes" id="UP000192569"/>
    </source>
</evidence>
<dbReference type="Proteomes" id="UP000192569">
    <property type="component" value="Chromosome I"/>
</dbReference>
<organism evidence="2 3">
    <name type="scientific">Thermanaeromonas toyohensis ToBE</name>
    <dbReference type="NCBI Taxonomy" id="698762"/>
    <lineage>
        <taxon>Bacteria</taxon>
        <taxon>Bacillati</taxon>
        <taxon>Bacillota</taxon>
        <taxon>Clostridia</taxon>
        <taxon>Neomoorellales</taxon>
        <taxon>Neomoorellaceae</taxon>
        <taxon>Thermanaeromonas</taxon>
    </lineage>
</organism>
<dbReference type="InterPro" id="IPR010387">
    <property type="entry name" value="QueT"/>
</dbReference>
<feature type="transmembrane region" description="Helical" evidence="1">
    <location>
        <begin position="121"/>
        <end position="144"/>
    </location>
</feature>
<dbReference type="PIRSF" id="PIRSF031501">
    <property type="entry name" value="QueT"/>
    <property type="match status" value="1"/>
</dbReference>
<keyword evidence="1" id="KW-0812">Transmembrane</keyword>
<gene>
    <name evidence="2" type="ORF">SAMN00808754_2139</name>
</gene>
<dbReference type="PANTHER" id="PTHR40044">
    <property type="entry name" value="INTEGRAL MEMBRANE PROTEIN-RELATED"/>
    <property type="match status" value="1"/>
</dbReference>
<dbReference type="EMBL" id="LT838272">
    <property type="protein sequence ID" value="SMB98123.1"/>
    <property type="molecule type" value="Genomic_DNA"/>
</dbReference>
<feature type="transmembrane region" description="Helical" evidence="1">
    <location>
        <begin position="12"/>
        <end position="34"/>
    </location>
</feature>
<reference evidence="2 3" key="1">
    <citation type="submission" date="2017-04" db="EMBL/GenBank/DDBJ databases">
        <authorList>
            <person name="Afonso C.L."/>
            <person name="Miller P.J."/>
            <person name="Scott M.A."/>
            <person name="Spackman E."/>
            <person name="Goraichik I."/>
            <person name="Dimitrov K.M."/>
            <person name="Suarez D.L."/>
            <person name="Swayne D.E."/>
        </authorList>
    </citation>
    <scope>NUCLEOTIDE SEQUENCE [LARGE SCALE GENOMIC DNA]</scope>
    <source>
        <strain evidence="2 3">ToBE</strain>
    </source>
</reference>
<accession>A0A1W1VY00</accession>
<name>A0A1W1VY00_9FIRM</name>
<proteinExistence type="predicted"/>
<feature type="transmembrane region" description="Helical" evidence="1">
    <location>
        <begin position="96"/>
        <end position="115"/>
    </location>
</feature>
<keyword evidence="1" id="KW-0472">Membrane</keyword>
<dbReference type="STRING" id="698762.SAMN00808754_2139"/>
<dbReference type="Pfam" id="PF06177">
    <property type="entry name" value="QueT"/>
    <property type="match status" value="1"/>
</dbReference>
<evidence type="ECO:0000313" key="2">
    <source>
        <dbReference type="EMBL" id="SMB98123.1"/>
    </source>
</evidence>